<dbReference type="AlphaFoldDB" id="A0A6A5HXP0"/>
<sequence length="83" mass="9117">MKGEMEYANLQKSLASSEAATTADVKLRSITSDLPEEDWEVANSTTQPYSTTKPNSPKQSTTPKKPDQEPSSTKSDHEAMARE</sequence>
<evidence type="ECO:0000313" key="2">
    <source>
        <dbReference type="EMBL" id="KAF1771293.1"/>
    </source>
</evidence>
<reference evidence="2 3" key="1">
    <citation type="submission" date="2019-12" db="EMBL/GenBank/DDBJ databases">
        <title>Chromosome-level assembly of the Caenorhabditis remanei genome.</title>
        <authorList>
            <person name="Teterina A.A."/>
            <person name="Willis J.H."/>
            <person name="Phillips P.C."/>
        </authorList>
    </citation>
    <scope>NUCLEOTIDE SEQUENCE [LARGE SCALE GENOMIC DNA]</scope>
    <source>
        <strain evidence="2 3">PX506</strain>
        <tissue evidence="2">Whole organism</tissue>
    </source>
</reference>
<gene>
    <name evidence="2" type="ORF">GCK72_003119</name>
</gene>
<name>A0A6A5HXP0_CAERE</name>
<evidence type="ECO:0000256" key="1">
    <source>
        <dbReference type="SAM" id="MobiDB-lite"/>
    </source>
</evidence>
<feature type="compositionally biased region" description="Basic and acidic residues" evidence="1">
    <location>
        <begin position="64"/>
        <end position="83"/>
    </location>
</feature>
<comment type="caution">
    <text evidence="2">The sequence shown here is derived from an EMBL/GenBank/DDBJ whole genome shotgun (WGS) entry which is preliminary data.</text>
</comment>
<dbReference type="GeneID" id="78773522"/>
<accession>A0A6A5HXP0</accession>
<feature type="compositionally biased region" description="Polar residues" evidence="1">
    <location>
        <begin position="42"/>
        <end position="63"/>
    </location>
</feature>
<dbReference type="RefSeq" id="XP_053592470.1">
    <property type="nucleotide sequence ID" value="XM_053723825.1"/>
</dbReference>
<feature type="region of interest" description="Disordered" evidence="1">
    <location>
        <begin position="1"/>
        <end position="83"/>
    </location>
</feature>
<dbReference type="KEGG" id="crq:GCK72_003119"/>
<dbReference type="EMBL" id="WUAV01000001">
    <property type="protein sequence ID" value="KAF1771293.1"/>
    <property type="molecule type" value="Genomic_DNA"/>
</dbReference>
<evidence type="ECO:0000313" key="3">
    <source>
        <dbReference type="Proteomes" id="UP000483820"/>
    </source>
</evidence>
<feature type="compositionally biased region" description="Polar residues" evidence="1">
    <location>
        <begin position="10"/>
        <end position="20"/>
    </location>
</feature>
<dbReference type="CTD" id="78773522"/>
<protein>
    <submittedName>
        <fullName evidence="2">Uncharacterized protein</fullName>
    </submittedName>
</protein>
<dbReference type="Proteomes" id="UP000483820">
    <property type="component" value="Chromosome I"/>
</dbReference>
<proteinExistence type="predicted"/>
<organism evidence="2 3">
    <name type="scientific">Caenorhabditis remanei</name>
    <name type="common">Caenorhabditis vulgaris</name>
    <dbReference type="NCBI Taxonomy" id="31234"/>
    <lineage>
        <taxon>Eukaryota</taxon>
        <taxon>Metazoa</taxon>
        <taxon>Ecdysozoa</taxon>
        <taxon>Nematoda</taxon>
        <taxon>Chromadorea</taxon>
        <taxon>Rhabditida</taxon>
        <taxon>Rhabditina</taxon>
        <taxon>Rhabditomorpha</taxon>
        <taxon>Rhabditoidea</taxon>
        <taxon>Rhabditidae</taxon>
        <taxon>Peloderinae</taxon>
        <taxon>Caenorhabditis</taxon>
    </lineage>
</organism>